<evidence type="ECO:0000256" key="1">
    <source>
        <dbReference type="ARBA" id="ARBA00022801"/>
    </source>
</evidence>
<sequence length="464" mass="48223">MPDGIETAAGDRTRAMSAALAVTGGVSVVLAWLEFLLIRQQCAVGLWVIAVAVVAVWLVSSDAGKPAAVGLSLGAVAVVTQLAWLVTGFHALWVLCLAAAVALGFFMLASAWAGRSVGSSGRAGTRRAAAAVTAGFAAASAVVVSALVLTTAASPAPLIRSLHALGQSNSFEPGAPTATAVVDGAGRTSDVEYGSALPNSFLDIYIADNDASIRRPTYVTVHGGGWIVGDKADGAPSTDSDGASWAGPMLDAGYNVVSLNYAFAPQYRFPTQTIQLGQAMQFLEANADEYGLDMSRVVLAGTSAGGHIVGNYAIVQTNPDYARALGVEPTMDRHALKAVVFESAALDVGRAGAPKSPSPSNGFFFDIAARSYLDTTDTALLAQANVVDNATIDFPPSFISDGNTGTFPDQAAELSAKLDRVGVANRLNLYSKNEARLDHGFMAVSSQWTDDYNRLKIEFLRDVV</sequence>
<keyword evidence="2" id="KW-0472">Membrane</keyword>
<dbReference type="EMBL" id="JAWLJX010000013">
    <property type="protein sequence ID" value="MDV6264380.1"/>
    <property type="molecule type" value="Genomic_DNA"/>
</dbReference>
<dbReference type="PANTHER" id="PTHR48081">
    <property type="entry name" value="AB HYDROLASE SUPERFAMILY PROTEIN C4A8.06C"/>
    <property type="match status" value="1"/>
</dbReference>
<feature type="transmembrane region" description="Helical" evidence="2">
    <location>
        <begin position="44"/>
        <end position="60"/>
    </location>
</feature>
<keyword evidence="5" id="KW-1185">Reference proteome</keyword>
<feature type="transmembrane region" description="Helical" evidence="2">
    <location>
        <begin position="92"/>
        <end position="114"/>
    </location>
</feature>
<feature type="transmembrane region" description="Helical" evidence="2">
    <location>
        <begin position="67"/>
        <end position="86"/>
    </location>
</feature>
<evidence type="ECO:0000313" key="4">
    <source>
        <dbReference type="EMBL" id="MDV6264380.1"/>
    </source>
</evidence>
<dbReference type="InterPro" id="IPR050300">
    <property type="entry name" value="GDXG_lipolytic_enzyme"/>
</dbReference>
<feature type="domain" description="BD-FAE-like" evidence="3">
    <location>
        <begin position="202"/>
        <end position="353"/>
    </location>
</feature>
<feature type="transmembrane region" description="Helical" evidence="2">
    <location>
        <begin position="126"/>
        <end position="149"/>
    </location>
</feature>
<evidence type="ECO:0000259" key="3">
    <source>
        <dbReference type="Pfam" id="PF20434"/>
    </source>
</evidence>
<dbReference type="Pfam" id="PF20434">
    <property type="entry name" value="BD-FAE"/>
    <property type="match status" value="1"/>
</dbReference>
<dbReference type="InterPro" id="IPR049492">
    <property type="entry name" value="BD-FAE-like_dom"/>
</dbReference>
<comment type="caution">
    <text evidence="4">The sequence shown here is derived from an EMBL/GenBank/DDBJ whole genome shotgun (WGS) entry which is preliminary data.</text>
</comment>
<feature type="transmembrane region" description="Helical" evidence="2">
    <location>
        <begin position="18"/>
        <end position="38"/>
    </location>
</feature>
<name>A0ABU4BJJ2_9NOCA</name>
<keyword evidence="2" id="KW-0812">Transmembrane</keyword>
<gene>
    <name evidence="4" type="ORF">R3P96_23835</name>
</gene>
<organism evidence="4 5">
    <name type="scientific">Rhodococcoides yunnanense</name>
    <dbReference type="NCBI Taxonomy" id="278209"/>
    <lineage>
        <taxon>Bacteria</taxon>
        <taxon>Bacillati</taxon>
        <taxon>Actinomycetota</taxon>
        <taxon>Actinomycetes</taxon>
        <taxon>Mycobacteriales</taxon>
        <taxon>Nocardiaceae</taxon>
        <taxon>Rhodococcoides</taxon>
    </lineage>
</organism>
<dbReference type="SUPFAM" id="SSF53474">
    <property type="entry name" value="alpha/beta-Hydrolases"/>
    <property type="match status" value="1"/>
</dbReference>
<evidence type="ECO:0000256" key="2">
    <source>
        <dbReference type="SAM" id="Phobius"/>
    </source>
</evidence>
<dbReference type="Proteomes" id="UP001185755">
    <property type="component" value="Unassembled WGS sequence"/>
</dbReference>
<protein>
    <submittedName>
        <fullName evidence="4">Alpha/beta hydrolase</fullName>
    </submittedName>
</protein>
<keyword evidence="1 4" id="KW-0378">Hydrolase</keyword>
<accession>A0ABU4BJJ2</accession>
<reference evidence="4 5" key="1">
    <citation type="submission" date="2023-10" db="EMBL/GenBank/DDBJ databases">
        <title>Development of a sustainable strategy for remediation of hydrocarbon-contaminated territories based on the waste exchange concept.</title>
        <authorList>
            <person name="Krivoruchko A."/>
        </authorList>
    </citation>
    <scope>NUCLEOTIDE SEQUENCE [LARGE SCALE GENOMIC DNA]</scope>
    <source>
        <strain evidence="4 5">IEGM 1323</strain>
    </source>
</reference>
<keyword evidence="2" id="KW-1133">Transmembrane helix</keyword>
<proteinExistence type="predicted"/>
<dbReference type="RefSeq" id="WP_317566431.1">
    <property type="nucleotide sequence ID" value="NZ_JAWLJX010000013.1"/>
</dbReference>
<dbReference type="InterPro" id="IPR029058">
    <property type="entry name" value="AB_hydrolase_fold"/>
</dbReference>
<dbReference type="Gene3D" id="3.40.50.1820">
    <property type="entry name" value="alpha/beta hydrolase"/>
    <property type="match status" value="1"/>
</dbReference>
<evidence type="ECO:0000313" key="5">
    <source>
        <dbReference type="Proteomes" id="UP001185755"/>
    </source>
</evidence>
<dbReference type="GO" id="GO:0016787">
    <property type="term" value="F:hydrolase activity"/>
    <property type="evidence" value="ECO:0007669"/>
    <property type="project" value="UniProtKB-KW"/>
</dbReference>